<evidence type="ECO:0000313" key="1">
    <source>
        <dbReference type="EMBL" id="QDP42814.1"/>
    </source>
</evidence>
<protein>
    <submittedName>
        <fullName evidence="1">Uncharacterized protein</fullName>
    </submittedName>
</protein>
<gene>
    <name evidence="1" type="ORF">Goe8_c00300</name>
</gene>
<keyword evidence="2" id="KW-1185">Reference proteome</keyword>
<sequence>MSYADDLMDCMFEQMWAMERRDAQIEEELAVGEYLHRSDLTTILGDTRGALQSLPPHKKTDKLPATAQSIFIQGIAGRKLSDKQMYALGLFVYRFGNVFSSRKLY</sequence>
<dbReference type="EMBL" id="MN043729">
    <property type="protein sequence ID" value="QDP42814.1"/>
    <property type="molecule type" value="Genomic_DNA"/>
</dbReference>
<organism evidence="1 2">
    <name type="scientific">Bacillus phage vB_BmeM-Goe8</name>
    <dbReference type="NCBI Taxonomy" id="2593638"/>
    <lineage>
        <taxon>Viruses</taxon>
        <taxon>Duplodnaviria</taxon>
        <taxon>Heunggongvirae</taxon>
        <taxon>Uroviricota</taxon>
        <taxon>Caudoviricetes</taxon>
        <taxon>Herelleviridae</taxon>
        <taxon>Bastillevirinae</taxon>
        <taxon>Goettingenvirus</taxon>
        <taxon>Goettingenvirus goe8</taxon>
    </lineage>
</organism>
<reference evidence="1 2" key="1">
    <citation type="submission" date="2019-06" db="EMBL/GenBank/DDBJ databases">
        <authorList>
            <person name="Hertel R."/>
        </authorList>
    </citation>
    <scope>NUCLEOTIDE SEQUENCE [LARGE SCALE GENOMIC DNA]</scope>
</reference>
<evidence type="ECO:0000313" key="2">
    <source>
        <dbReference type="Proteomes" id="UP000317800"/>
    </source>
</evidence>
<name>A0A516KMI5_9CAUD</name>
<dbReference type="Proteomes" id="UP000317800">
    <property type="component" value="Segment"/>
</dbReference>
<accession>A0A516KMI5</accession>
<proteinExistence type="predicted"/>